<evidence type="ECO:0000313" key="3">
    <source>
        <dbReference type="Proteomes" id="UP000517547"/>
    </source>
</evidence>
<dbReference type="SUPFAM" id="SSF52096">
    <property type="entry name" value="ClpP/crotonase"/>
    <property type="match status" value="1"/>
</dbReference>
<dbReference type="AlphaFoldDB" id="A0A7Y7Y792"/>
<dbReference type="InterPro" id="IPR014748">
    <property type="entry name" value="Enoyl-CoA_hydra_C"/>
</dbReference>
<sequence>MTDVPFVTAVERDGIVLLTLNSPDTRNALSTAREFDAIEQACARIQRDRGIRVAILTGAGKAFCAGGDVKLMHRRALDRSAEPIEERYRYQEGIHRVTMALHRLEVPVIAAINGPAIGAGLDLACMCDLRIASEKATFAESFVKVGIIPGDGGAWLLQRAIGVSRAAEMTFTGDTIDAPTALGFGLVSRVVGHETLLDEAWALAARIAVNPGHALRMAKRLMRESAHARLETILEMSAAFQALAHATDDHRERVEAIVRRIG</sequence>
<dbReference type="GO" id="GO:0003824">
    <property type="term" value="F:catalytic activity"/>
    <property type="evidence" value="ECO:0007669"/>
    <property type="project" value="UniProtKB-ARBA"/>
</dbReference>
<dbReference type="Pfam" id="PF00378">
    <property type="entry name" value="ECH_1"/>
    <property type="match status" value="1"/>
</dbReference>
<name>A0A7Y7Y792_9PSED</name>
<dbReference type="PANTHER" id="PTHR43459">
    <property type="entry name" value="ENOYL-COA HYDRATASE"/>
    <property type="match status" value="1"/>
</dbReference>
<comment type="similarity">
    <text evidence="1">Belongs to the enoyl-CoA hydratase/isomerase family.</text>
</comment>
<dbReference type="Proteomes" id="UP000517547">
    <property type="component" value="Unassembled WGS sequence"/>
</dbReference>
<dbReference type="NCBIfam" id="NF006699">
    <property type="entry name" value="PRK09245.1"/>
    <property type="match status" value="1"/>
</dbReference>
<dbReference type="CDD" id="cd06558">
    <property type="entry name" value="crotonase-like"/>
    <property type="match status" value="1"/>
</dbReference>
<dbReference type="Gene3D" id="1.10.12.10">
    <property type="entry name" value="Lyase 2-enoyl-coa Hydratase, Chain A, domain 2"/>
    <property type="match status" value="1"/>
</dbReference>
<dbReference type="RefSeq" id="WP_017128825.1">
    <property type="nucleotide sequence ID" value="NZ_JACAQE010000010.1"/>
</dbReference>
<proteinExistence type="inferred from homology"/>
<dbReference type="PANTHER" id="PTHR43459:SF1">
    <property type="entry name" value="EG:BACN32G11.4 PROTEIN"/>
    <property type="match status" value="1"/>
</dbReference>
<organism evidence="2 3">
    <name type="scientific">Pseudomonas gingeri</name>
    <dbReference type="NCBI Taxonomy" id="117681"/>
    <lineage>
        <taxon>Bacteria</taxon>
        <taxon>Pseudomonadati</taxon>
        <taxon>Pseudomonadota</taxon>
        <taxon>Gammaproteobacteria</taxon>
        <taxon>Pseudomonadales</taxon>
        <taxon>Pseudomonadaceae</taxon>
        <taxon>Pseudomonas</taxon>
    </lineage>
</organism>
<evidence type="ECO:0000313" key="2">
    <source>
        <dbReference type="EMBL" id="NWC17857.1"/>
    </source>
</evidence>
<reference evidence="2 3" key="1">
    <citation type="submission" date="2020-04" db="EMBL/GenBank/DDBJ databases">
        <title>Molecular characterization of pseudomonads from Agaricus bisporus reveal novel blotch 2 pathogens in Western Europe.</title>
        <authorList>
            <person name="Taparia T."/>
            <person name="Krijger M."/>
            <person name="Haynes E."/>
            <person name="Elpinstone J.G."/>
            <person name="Noble R."/>
            <person name="Van Der Wolf J."/>
        </authorList>
    </citation>
    <scope>NUCLEOTIDE SEQUENCE [LARGE SCALE GENOMIC DNA]</scope>
    <source>
        <strain evidence="2 3">IPO3738</strain>
    </source>
</reference>
<evidence type="ECO:0000256" key="1">
    <source>
        <dbReference type="ARBA" id="ARBA00005254"/>
    </source>
</evidence>
<gene>
    <name evidence="2" type="ORF">HX845_29665</name>
</gene>
<dbReference type="Gene3D" id="3.90.226.10">
    <property type="entry name" value="2-enoyl-CoA Hydratase, Chain A, domain 1"/>
    <property type="match status" value="1"/>
</dbReference>
<dbReference type="InterPro" id="IPR029045">
    <property type="entry name" value="ClpP/crotonase-like_dom_sf"/>
</dbReference>
<protein>
    <submittedName>
        <fullName evidence="2">Crotonase/enoyl-CoA hydratase family protein</fullName>
    </submittedName>
</protein>
<dbReference type="EMBL" id="JACAQE010000010">
    <property type="protein sequence ID" value="NWC17857.1"/>
    <property type="molecule type" value="Genomic_DNA"/>
</dbReference>
<comment type="caution">
    <text evidence="2">The sequence shown here is derived from an EMBL/GenBank/DDBJ whole genome shotgun (WGS) entry which is preliminary data.</text>
</comment>
<accession>A0A7Y7Y792</accession>
<dbReference type="InterPro" id="IPR001753">
    <property type="entry name" value="Enoyl-CoA_hydra/iso"/>
</dbReference>